<dbReference type="NCBIfam" id="NF007980">
    <property type="entry name" value="PRK10707.1"/>
    <property type="match status" value="1"/>
</dbReference>
<dbReference type="PROSITE" id="PS51462">
    <property type="entry name" value="NUDIX"/>
    <property type="match status" value="1"/>
</dbReference>
<keyword evidence="6" id="KW-0464">Manganese</keyword>
<proteinExistence type="predicted"/>
<evidence type="ECO:0000313" key="10">
    <source>
        <dbReference type="Proteomes" id="UP000018542"/>
    </source>
</evidence>
<dbReference type="PANTHER" id="PTHR12992:SF11">
    <property type="entry name" value="MITOCHONDRIAL COENZYME A DIPHOSPHATASE NUDT8"/>
    <property type="match status" value="1"/>
</dbReference>
<dbReference type="GO" id="GO:0010945">
    <property type="term" value="F:coenzyme A diphosphatase activity"/>
    <property type="evidence" value="ECO:0007669"/>
    <property type="project" value="InterPro"/>
</dbReference>
<protein>
    <submittedName>
        <fullName evidence="9">DNA mismatch repair protein MutT</fullName>
    </submittedName>
</protein>
<reference evidence="9 10" key="1">
    <citation type="journal article" date="2014" name="Genome Announc.">
        <title>Complete Genome Sequence of Hyphomicrobium nitrativorans Strain NL23, a Denitrifying Bacterium Isolated from Biofilm of a Methanol-Fed Denitrification System Treating Seawater at the Montreal Biodome.</title>
        <authorList>
            <person name="Martineau C."/>
            <person name="Villeneuve C."/>
            <person name="Mauffrey F."/>
            <person name="Villemur R."/>
        </authorList>
    </citation>
    <scope>NUCLEOTIDE SEQUENCE [LARGE SCALE GENOMIC DNA]</scope>
    <source>
        <strain evidence="9">NL23</strain>
    </source>
</reference>
<dbReference type="InterPro" id="IPR000086">
    <property type="entry name" value="NUDIX_hydrolase_dom"/>
</dbReference>
<evidence type="ECO:0000259" key="8">
    <source>
        <dbReference type="PROSITE" id="PS51462"/>
    </source>
</evidence>
<feature type="region of interest" description="Disordered" evidence="7">
    <location>
        <begin position="1"/>
        <end position="29"/>
    </location>
</feature>
<dbReference type="PANTHER" id="PTHR12992">
    <property type="entry name" value="NUDIX HYDROLASE"/>
    <property type="match status" value="1"/>
</dbReference>
<keyword evidence="3" id="KW-0479">Metal-binding</keyword>
<dbReference type="KEGG" id="hni:W911_14985"/>
<dbReference type="CDD" id="cd03426">
    <property type="entry name" value="NUDIX_CoAse_Nudt7"/>
    <property type="match status" value="1"/>
</dbReference>
<comment type="cofactor">
    <cofactor evidence="1">
        <name>Mn(2+)</name>
        <dbReference type="ChEBI" id="CHEBI:29035"/>
    </cofactor>
</comment>
<dbReference type="Gene3D" id="3.90.79.10">
    <property type="entry name" value="Nucleoside Triphosphate Pyrophosphohydrolase"/>
    <property type="match status" value="1"/>
</dbReference>
<dbReference type="Pfam" id="PF00293">
    <property type="entry name" value="NUDIX"/>
    <property type="match status" value="1"/>
</dbReference>
<evidence type="ECO:0000256" key="2">
    <source>
        <dbReference type="ARBA" id="ARBA00001946"/>
    </source>
</evidence>
<dbReference type="Proteomes" id="UP000018542">
    <property type="component" value="Chromosome"/>
</dbReference>
<dbReference type="GO" id="GO:0046872">
    <property type="term" value="F:metal ion binding"/>
    <property type="evidence" value="ECO:0007669"/>
    <property type="project" value="UniProtKB-KW"/>
</dbReference>
<evidence type="ECO:0000256" key="6">
    <source>
        <dbReference type="ARBA" id="ARBA00023211"/>
    </source>
</evidence>
<evidence type="ECO:0000256" key="1">
    <source>
        <dbReference type="ARBA" id="ARBA00001936"/>
    </source>
</evidence>
<organism evidence="9 10">
    <name type="scientific">Hyphomicrobium nitrativorans NL23</name>
    <dbReference type="NCBI Taxonomy" id="1029756"/>
    <lineage>
        <taxon>Bacteria</taxon>
        <taxon>Pseudomonadati</taxon>
        <taxon>Pseudomonadota</taxon>
        <taxon>Alphaproteobacteria</taxon>
        <taxon>Hyphomicrobiales</taxon>
        <taxon>Hyphomicrobiaceae</taxon>
        <taxon>Hyphomicrobium</taxon>
    </lineage>
</organism>
<dbReference type="HOGENOM" id="CLU_040940_5_1_5"/>
<evidence type="ECO:0000256" key="7">
    <source>
        <dbReference type="SAM" id="MobiDB-lite"/>
    </source>
</evidence>
<gene>
    <name evidence="9" type="ORF">W911_14985</name>
</gene>
<dbReference type="EMBL" id="CP006912">
    <property type="protein sequence ID" value="AHB49400.1"/>
    <property type="molecule type" value="Genomic_DNA"/>
</dbReference>
<keyword evidence="5" id="KW-0460">Magnesium</keyword>
<accession>V5SH73</accession>
<evidence type="ECO:0000256" key="4">
    <source>
        <dbReference type="ARBA" id="ARBA00022801"/>
    </source>
</evidence>
<keyword evidence="4" id="KW-0378">Hydrolase</keyword>
<dbReference type="AlphaFoldDB" id="V5SH73"/>
<feature type="domain" description="Nudix hydrolase" evidence="8">
    <location>
        <begin position="54"/>
        <end position="185"/>
    </location>
</feature>
<comment type="cofactor">
    <cofactor evidence="2">
        <name>Mg(2+)</name>
        <dbReference type="ChEBI" id="CHEBI:18420"/>
    </cofactor>
</comment>
<dbReference type="InterPro" id="IPR015797">
    <property type="entry name" value="NUDIX_hydrolase-like_dom_sf"/>
</dbReference>
<dbReference type="InterPro" id="IPR045121">
    <property type="entry name" value="CoAse"/>
</dbReference>
<dbReference type="PATRIC" id="fig|1029756.8.peg.3122"/>
<name>V5SH73_9HYPH</name>
<evidence type="ECO:0000313" key="9">
    <source>
        <dbReference type="EMBL" id="AHB49400.1"/>
    </source>
</evidence>
<dbReference type="STRING" id="1029756.W911_14985"/>
<keyword evidence="10" id="KW-1185">Reference proteome</keyword>
<evidence type="ECO:0000256" key="5">
    <source>
        <dbReference type="ARBA" id="ARBA00022842"/>
    </source>
</evidence>
<evidence type="ECO:0000256" key="3">
    <source>
        <dbReference type="ARBA" id="ARBA00022723"/>
    </source>
</evidence>
<dbReference type="SUPFAM" id="SSF55811">
    <property type="entry name" value="Nudix"/>
    <property type="match status" value="1"/>
</dbReference>
<sequence length="216" mass="23458">MRHTLAAPRADMRVAPTGRSLSDHRGPSDFDLNPELSRDFARAADAAQAARTPIKPAAVLVPVIARPELTLLFTLRTNDLPAHAGQIAFPGGKAEPFDADPLATALREAQEEIGLDPSHVEPLGTLDLYLTGTGYRITPVVALVDPGAPLTLDPREVADAFEVPLGFLMDPANHQRHSRIIGGQERHFHAMPFEGRFIWGATAGILRNMHERLFSS</sequence>